<dbReference type="InterPro" id="IPR045851">
    <property type="entry name" value="AMP-bd_C_sf"/>
</dbReference>
<dbReference type="PANTHER" id="PTHR43767">
    <property type="entry name" value="LONG-CHAIN-FATTY-ACID--COA LIGASE"/>
    <property type="match status" value="1"/>
</dbReference>
<dbReference type="InterPro" id="IPR050237">
    <property type="entry name" value="ATP-dep_AMP-bd_enzyme"/>
</dbReference>
<feature type="domain" description="AMP-binding enzyme C-terminal" evidence="2">
    <location>
        <begin position="410"/>
        <end position="484"/>
    </location>
</feature>
<feature type="domain" description="AMP-dependent synthetase/ligase" evidence="1">
    <location>
        <begin position="10"/>
        <end position="360"/>
    </location>
</feature>
<reference evidence="4" key="1">
    <citation type="submission" date="2016-09" db="EMBL/GenBank/DDBJ databases">
        <authorList>
            <person name="Greninger A.L."/>
            <person name="Jerome K.R."/>
            <person name="Mcnair B."/>
            <person name="Wallis C."/>
            <person name="Fang F."/>
        </authorList>
    </citation>
    <scope>NUCLEOTIDE SEQUENCE [LARGE SCALE GENOMIC DNA]</scope>
    <source>
        <strain evidence="4">M7</strain>
    </source>
</reference>
<evidence type="ECO:0000259" key="2">
    <source>
        <dbReference type="Pfam" id="PF13193"/>
    </source>
</evidence>
<sequence length="505" mass="54230">MSATIGSALSWWARTKPTTPAFVFDDTTLDWATVEHWSSRIAEDLRSSGVVTGDRVGLIGRNSPVWPVAALGVMKAGAVLVPLNNRFTPTELRKVLDDAGAAVVIADDTLTEIVTETSDMGAPLNLVSFHTIEELRDGGVSTFRVDREEHEPTAIIFTSGSTGRSKGVVFTNRSLLNIVFETSLVEEGFHSGSTSIVLVQLAFLPGLIFGVLMSTVLGGTLVIERELVPSRAVRLIEEHRVEALFGVPLLYQQMASTPEFAAADLSSIRTAIVGGAPVPVPLLQRWAEKEVALRQIYGMTEAGGTATATLAHEFREHPDSCGIGNVFTDVKVVRADGTDAAVGETGELVVRGPCVAPGYWDASEIDDETFRDGWLHTGDLGTVDEQGRITFVDRMKDVIITGGINVSPVELEQVVGAIDGVVECAVIAAPDPKFGETPAAIVHARDGVTETVIIAECAKALADYKIPRYVVLAQEPLPRLATGKISKVAIRTQYLHLAEQFPRVR</sequence>
<dbReference type="InterPro" id="IPR000873">
    <property type="entry name" value="AMP-dep_synth/lig_dom"/>
</dbReference>
<evidence type="ECO:0000259" key="1">
    <source>
        <dbReference type="Pfam" id="PF00501"/>
    </source>
</evidence>
<dbReference type="OrthoDB" id="9803968at2"/>
<dbReference type="InterPro" id="IPR042099">
    <property type="entry name" value="ANL_N_sf"/>
</dbReference>
<dbReference type="AlphaFoldDB" id="A0A1E3RW69"/>
<keyword evidence="3" id="KW-0436">Ligase</keyword>
<dbReference type="Pfam" id="PF00501">
    <property type="entry name" value="AMP-binding"/>
    <property type="match status" value="1"/>
</dbReference>
<dbReference type="PANTHER" id="PTHR43767:SF1">
    <property type="entry name" value="NONRIBOSOMAL PEPTIDE SYNTHASE PES1 (EUROFUNG)-RELATED"/>
    <property type="match status" value="1"/>
</dbReference>
<dbReference type="GO" id="GO:0016878">
    <property type="term" value="F:acid-thiol ligase activity"/>
    <property type="evidence" value="ECO:0007669"/>
    <property type="project" value="UniProtKB-ARBA"/>
</dbReference>
<evidence type="ECO:0000313" key="4">
    <source>
        <dbReference type="Proteomes" id="UP000094243"/>
    </source>
</evidence>
<keyword evidence="4" id="KW-1185">Reference proteome</keyword>
<dbReference type="SUPFAM" id="SSF56801">
    <property type="entry name" value="Acetyl-CoA synthetase-like"/>
    <property type="match status" value="1"/>
</dbReference>
<dbReference type="Proteomes" id="UP000094243">
    <property type="component" value="Unassembled WGS sequence"/>
</dbReference>
<protein>
    <submittedName>
        <fullName evidence="3">Fatty-acid--CoA ligase</fullName>
    </submittedName>
</protein>
<dbReference type="Gene3D" id="3.40.50.12780">
    <property type="entry name" value="N-terminal domain of ligase-like"/>
    <property type="match status" value="1"/>
</dbReference>
<name>A0A1E3RW69_9MYCO</name>
<dbReference type="EMBL" id="MIGZ01000049">
    <property type="protein sequence ID" value="ODQ94094.1"/>
    <property type="molecule type" value="Genomic_DNA"/>
</dbReference>
<dbReference type="Pfam" id="PF13193">
    <property type="entry name" value="AMP-binding_C"/>
    <property type="match status" value="1"/>
</dbReference>
<proteinExistence type="predicted"/>
<gene>
    <name evidence="3" type="ORF">BHQ17_10695</name>
</gene>
<accession>A0A1E3RW69</accession>
<organism evidence="3 4">
    <name type="scientific">Mycolicibacterium holsaticum</name>
    <dbReference type="NCBI Taxonomy" id="152142"/>
    <lineage>
        <taxon>Bacteria</taxon>
        <taxon>Bacillati</taxon>
        <taxon>Actinomycetota</taxon>
        <taxon>Actinomycetes</taxon>
        <taxon>Mycobacteriales</taxon>
        <taxon>Mycobacteriaceae</taxon>
        <taxon>Mycolicibacterium</taxon>
    </lineage>
</organism>
<evidence type="ECO:0000313" key="3">
    <source>
        <dbReference type="EMBL" id="ODQ94094.1"/>
    </source>
</evidence>
<dbReference type="RefSeq" id="WP_069405168.1">
    <property type="nucleotide sequence ID" value="NZ_MIGZ01000049.1"/>
</dbReference>
<dbReference type="PROSITE" id="PS00455">
    <property type="entry name" value="AMP_BINDING"/>
    <property type="match status" value="1"/>
</dbReference>
<comment type="caution">
    <text evidence="3">The sequence shown here is derived from an EMBL/GenBank/DDBJ whole genome shotgun (WGS) entry which is preliminary data.</text>
</comment>
<dbReference type="Gene3D" id="3.30.300.30">
    <property type="match status" value="1"/>
</dbReference>
<dbReference type="InterPro" id="IPR025110">
    <property type="entry name" value="AMP-bd_C"/>
</dbReference>
<dbReference type="InterPro" id="IPR020845">
    <property type="entry name" value="AMP-binding_CS"/>
</dbReference>